<name>A0A671KES9_9TELE</name>
<dbReference type="InterPro" id="IPR036053">
    <property type="entry name" value="PABP-dom"/>
</dbReference>
<dbReference type="GO" id="GO:0003723">
    <property type="term" value="F:RNA binding"/>
    <property type="evidence" value="ECO:0007669"/>
    <property type="project" value="InterPro"/>
</dbReference>
<accession>A0A671KES9</accession>
<dbReference type="GO" id="GO:0000209">
    <property type="term" value="P:protein polyubiquitination"/>
    <property type="evidence" value="ECO:0007669"/>
    <property type="project" value="TreeGrafter"/>
</dbReference>
<dbReference type="GO" id="GO:0034450">
    <property type="term" value="F:ubiquitin-ubiquitin ligase activity"/>
    <property type="evidence" value="ECO:0007669"/>
    <property type="project" value="TreeGrafter"/>
</dbReference>
<sequence length="284" mass="30965">MNGRIVATKPLYVALAQRKEERQAHLTSQYMQRMATVRAVPNPVLNPYQPAPPSGYFMAAIPQAQNRAAYYPTSQLAQLRPSPRWATQGVRPQHFQSMPNAVRPSGPRPQAFGAMRPANQVPRVITPQRMAHYSTAPMGPRPTAAGAATGTAQVRGVPQYKYAPGVRNPQQHMPTQPQVPMQQPAVHVQGQEPLTASMLAAAPPQEQKQMLGERLFPLIQNMHPSLAGKITGMLLEIDNSELLHMLESPESLRSKVDEAVAVLQAHQAKEAAQKSVPSTAVPAV</sequence>
<dbReference type="Gene3D" id="1.10.1900.10">
    <property type="entry name" value="c-terminal domain of poly(a) binding protein"/>
    <property type="match status" value="1"/>
</dbReference>
<reference evidence="2" key="1">
    <citation type="submission" date="2025-08" db="UniProtKB">
        <authorList>
            <consortium name="Ensembl"/>
        </authorList>
    </citation>
    <scope>IDENTIFICATION</scope>
</reference>
<protein>
    <recommendedName>
        <fullName evidence="1">PABC domain-containing protein</fullName>
    </recommendedName>
</protein>
<dbReference type="PROSITE" id="PS51309">
    <property type="entry name" value="PABC"/>
    <property type="match status" value="1"/>
</dbReference>
<dbReference type="GO" id="GO:0005737">
    <property type="term" value="C:cytoplasm"/>
    <property type="evidence" value="ECO:0007669"/>
    <property type="project" value="TreeGrafter"/>
</dbReference>
<keyword evidence="3" id="KW-1185">Reference proteome</keyword>
<dbReference type="PANTHER" id="PTHR46276:SF1">
    <property type="entry name" value="E3 UBIQUITIN-PROTEIN LIGASE UBR5"/>
    <property type="match status" value="1"/>
</dbReference>
<feature type="domain" description="PABC" evidence="1">
    <location>
        <begin position="191"/>
        <end position="268"/>
    </location>
</feature>
<dbReference type="GO" id="GO:0005634">
    <property type="term" value="C:nucleus"/>
    <property type="evidence" value="ECO:0007669"/>
    <property type="project" value="TreeGrafter"/>
</dbReference>
<dbReference type="InterPro" id="IPR002004">
    <property type="entry name" value="PABP_HYD_C"/>
</dbReference>
<dbReference type="PANTHER" id="PTHR46276">
    <property type="entry name" value="E3 UBIQUITIN-PROTEIN LIGASE UBR5"/>
    <property type="match status" value="1"/>
</dbReference>
<dbReference type="FunFam" id="1.10.1900.10:FF:000001">
    <property type="entry name" value="Polyadenylate-binding protein"/>
    <property type="match status" value="1"/>
</dbReference>
<dbReference type="SMART" id="SM00517">
    <property type="entry name" value="PolyA"/>
    <property type="match status" value="1"/>
</dbReference>
<dbReference type="Ensembl" id="ENSSANT00000005389.1">
    <property type="protein sequence ID" value="ENSSANP00000005015.1"/>
    <property type="gene ID" value="ENSSANG00000002721.1"/>
</dbReference>
<dbReference type="Pfam" id="PF00658">
    <property type="entry name" value="MLLE"/>
    <property type="match status" value="1"/>
</dbReference>
<organism evidence="2 3">
    <name type="scientific">Sinocyclocheilus anshuiensis</name>
    <dbReference type="NCBI Taxonomy" id="1608454"/>
    <lineage>
        <taxon>Eukaryota</taxon>
        <taxon>Metazoa</taxon>
        <taxon>Chordata</taxon>
        <taxon>Craniata</taxon>
        <taxon>Vertebrata</taxon>
        <taxon>Euteleostomi</taxon>
        <taxon>Actinopterygii</taxon>
        <taxon>Neopterygii</taxon>
        <taxon>Teleostei</taxon>
        <taxon>Ostariophysi</taxon>
        <taxon>Cypriniformes</taxon>
        <taxon>Cyprinidae</taxon>
        <taxon>Cyprininae</taxon>
        <taxon>Sinocyclocheilus</taxon>
    </lineage>
</organism>
<dbReference type="AlphaFoldDB" id="A0A671KES9"/>
<evidence type="ECO:0000313" key="2">
    <source>
        <dbReference type="Ensembl" id="ENSSANP00000005015.1"/>
    </source>
</evidence>
<evidence type="ECO:0000313" key="3">
    <source>
        <dbReference type="Proteomes" id="UP000472260"/>
    </source>
</evidence>
<proteinExistence type="predicted"/>
<reference evidence="2" key="2">
    <citation type="submission" date="2025-09" db="UniProtKB">
        <authorList>
            <consortium name="Ensembl"/>
        </authorList>
    </citation>
    <scope>IDENTIFICATION</scope>
</reference>
<dbReference type="GO" id="GO:0090263">
    <property type="term" value="P:positive regulation of canonical Wnt signaling pathway"/>
    <property type="evidence" value="ECO:0007669"/>
    <property type="project" value="TreeGrafter"/>
</dbReference>
<dbReference type="SUPFAM" id="SSF63570">
    <property type="entry name" value="PABC (PABP) domain"/>
    <property type="match status" value="1"/>
</dbReference>
<dbReference type="Proteomes" id="UP000472260">
    <property type="component" value="Unassembled WGS sequence"/>
</dbReference>
<evidence type="ECO:0000259" key="1">
    <source>
        <dbReference type="PROSITE" id="PS51309"/>
    </source>
</evidence>